<gene>
    <name evidence="4" type="ORF">C4E15_20610</name>
</gene>
<evidence type="ECO:0000313" key="4">
    <source>
        <dbReference type="EMBL" id="PPA74593.1"/>
    </source>
</evidence>
<proteinExistence type="inferred from homology"/>
<evidence type="ECO:0008006" key="6">
    <source>
        <dbReference type="Google" id="ProtNLM"/>
    </source>
</evidence>
<feature type="signal peptide" evidence="3">
    <location>
        <begin position="1"/>
        <end position="31"/>
    </location>
</feature>
<protein>
    <recommendedName>
        <fullName evidence="6">Efflux RND transporter periplasmic adaptor subunit</fullName>
    </recommendedName>
</protein>
<organism evidence="4 5">
    <name type="scientific">Achromobacter spanius</name>
    <dbReference type="NCBI Taxonomy" id="217203"/>
    <lineage>
        <taxon>Bacteria</taxon>
        <taxon>Pseudomonadati</taxon>
        <taxon>Pseudomonadota</taxon>
        <taxon>Betaproteobacteria</taxon>
        <taxon>Burkholderiales</taxon>
        <taxon>Alcaligenaceae</taxon>
        <taxon>Achromobacter</taxon>
    </lineage>
</organism>
<feature type="region of interest" description="Disordered" evidence="2">
    <location>
        <begin position="343"/>
        <end position="383"/>
    </location>
</feature>
<dbReference type="InterPro" id="IPR006143">
    <property type="entry name" value="RND_pump_MFP"/>
</dbReference>
<accession>A0A2S5GP23</accession>
<dbReference type="OrthoDB" id="9778796at2"/>
<dbReference type="PANTHER" id="PTHR30469">
    <property type="entry name" value="MULTIDRUG RESISTANCE PROTEIN MDTA"/>
    <property type="match status" value="1"/>
</dbReference>
<name>A0A2S5GP23_9BURK</name>
<evidence type="ECO:0000256" key="1">
    <source>
        <dbReference type="ARBA" id="ARBA00009477"/>
    </source>
</evidence>
<sequence length="383" mass="39199">MKNQRTFAARTGWRRRVWVLPLVVACATAWGADPPADGGSARGVLRATAEATLSSSVSEKILSMPLREGERFKQGDVLVAFDCRRLEAELRAARAGAAVEARNAKVQTELLRMAATGRADADIARFKQQERQAQADVIQQRMVDCKVVAPYAGSVVETLARLDETPPPNEKLISIVSDGPMELHMVVPSKWLAWLKEGSSLDFIVDETGDVMPAKVTRVSAAVDAVSQTVKVVARVDHAPAGVRPGMSGRATLEGTAAAPASPLAASPEGATPGAGTPGAGTPGAGTPAAGMPGTGMPAAGMPGAGMPGAGMPGAAAIPAKGPVQAVYRVPSGSERHPPAVTLIPSPQADAAPRASLRVGSPTASPLFSVTKAGAPPMNGAAR</sequence>
<dbReference type="Gene3D" id="2.40.50.100">
    <property type="match status" value="1"/>
</dbReference>
<comment type="similarity">
    <text evidence="1">Belongs to the membrane fusion protein (MFP) (TC 8.A.1) family.</text>
</comment>
<feature type="compositionally biased region" description="Low complexity" evidence="2">
    <location>
        <begin position="285"/>
        <end position="297"/>
    </location>
</feature>
<dbReference type="NCBIfam" id="TIGR01730">
    <property type="entry name" value="RND_mfp"/>
    <property type="match status" value="1"/>
</dbReference>
<feature type="chain" id="PRO_5015391622" description="Efflux RND transporter periplasmic adaptor subunit" evidence="3">
    <location>
        <begin position="32"/>
        <end position="383"/>
    </location>
</feature>
<evidence type="ECO:0000256" key="2">
    <source>
        <dbReference type="SAM" id="MobiDB-lite"/>
    </source>
</evidence>
<feature type="compositionally biased region" description="Low complexity" evidence="2">
    <location>
        <begin position="257"/>
        <end position="275"/>
    </location>
</feature>
<dbReference type="GO" id="GO:0015562">
    <property type="term" value="F:efflux transmembrane transporter activity"/>
    <property type="evidence" value="ECO:0007669"/>
    <property type="project" value="TreeGrafter"/>
</dbReference>
<evidence type="ECO:0000256" key="3">
    <source>
        <dbReference type="SAM" id="SignalP"/>
    </source>
</evidence>
<dbReference type="SUPFAM" id="SSF111369">
    <property type="entry name" value="HlyD-like secretion proteins"/>
    <property type="match status" value="1"/>
</dbReference>
<dbReference type="Gene3D" id="2.40.30.170">
    <property type="match status" value="1"/>
</dbReference>
<dbReference type="EMBL" id="PREU01000009">
    <property type="protein sequence ID" value="PPA74593.1"/>
    <property type="molecule type" value="Genomic_DNA"/>
</dbReference>
<dbReference type="Proteomes" id="UP000239990">
    <property type="component" value="Unassembled WGS sequence"/>
</dbReference>
<dbReference type="PANTHER" id="PTHR30469:SF15">
    <property type="entry name" value="HLYD FAMILY OF SECRETION PROTEINS"/>
    <property type="match status" value="1"/>
</dbReference>
<comment type="caution">
    <text evidence="4">The sequence shown here is derived from an EMBL/GenBank/DDBJ whole genome shotgun (WGS) entry which is preliminary data.</text>
</comment>
<feature type="region of interest" description="Disordered" evidence="2">
    <location>
        <begin position="256"/>
        <end position="297"/>
    </location>
</feature>
<reference evidence="4 5" key="1">
    <citation type="submission" date="2018-02" db="EMBL/GenBank/DDBJ databases">
        <title>Draft Genome of Achromobacter spanius stain 6.</title>
        <authorList>
            <person name="Gunasekera T.S."/>
            <person name="Radwan O."/>
            <person name="Ruiz O.N."/>
        </authorList>
    </citation>
    <scope>NUCLEOTIDE SEQUENCE [LARGE SCALE GENOMIC DNA]</scope>
    <source>
        <strain evidence="4 5">6</strain>
    </source>
</reference>
<evidence type="ECO:0000313" key="5">
    <source>
        <dbReference type="Proteomes" id="UP000239990"/>
    </source>
</evidence>
<keyword evidence="3" id="KW-0732">Signal</keyword>
<dbReference type="GO" id="GO:1990281">
    <property type="term" value="C:efflux pump complex"/>
    <property type="evidence" value="ECO:0007669"/>
    <property type="project" value="TreeGrafter"/>
</dbReference>
<dbReference type="AlphaFoldDB" id="A0A2S5GP23"/>
<dbReference type="RefSeq" id="WP_104144745.1">
    <property type="nucleotide sequence ID" value="NZ_PREU01000009.1"/>
</dbReference>